<keyword evidence="4" id="KW-1185">Reference proteome</keyword>
<accession>A0ABP7JBR5</accession>
<feature type="transmembrane region" description="Helical" evidence="2">
    <location>
        <begin position="201"/>
        <end position="224"/>
    </location>
</feature>
<dbReference type="Proteomes" id="UP001501009">
    <property type="component" value="Unassembled WGS sequence"/>
</dbReference>
<comment type="caution">
    <text evidence="3">The sequence shown here is derived from an EMBL/GenBank/DDBJ whole genome shotgun (WGS) entry which is preliminary data.</text>
</comment>
<dbReference type="RefSeq" id="WP_275779929.1">
    <property type="nucleotide sequence ID" value="NZ_BAABDE010000038.1"/>
</dbReference>
<feature type="compositionally biased region" description="Polar residues" evidence="1">
    <location>
        <begin position="257"/>
        <end position="267"/>
    </location>
</feature>
<proteinExistence type="predicted"/>
<evidence type="ECO:0000256" key="2">
    <source>
        <dbReference type="SAM" id="Phobius"/>
    </source>
</evidence>
<gene>
    <name evidence="3" type="ORF">GCM10022403_084930</name>
</gene>
<evidence type="ECO:0000256" key="1">
    <source>
        <dbReference type="SAM" id="MobiDB-lite"/>
    </source>
</evidence>
<evidence type="ECO:0000313" key="4">
    <source>
        <dbReference type="Proteomes" id="UP001501009"/>
    </source>
</evidence>
<evidence type="ECO:0000313" key="3">
    <source>
        <dbReference type="EMBL" id="GAA3839670.1"/>
    </source>
</evidence>
<keyword evidence="2" id="KW-0472">Membrane</keyword>
<evidence type="ECO:0008006" key="5">
    <source>
        <dbReference type="Google" id="ProtNLM"/>
    </source>
</evidence>
<reference evidence="4" key="1">
    <citation type="journal article" date="2019" name="Int. J. Syst. Evol. Microbiol.">
        <title>The Global Catalogue of Microorganisms (GCM) 10K type strain sequencing project: providing services to taxonomists for standard genome sequencing and annotation.</title>
        <authorList>
            <consortium name="The Broad Institute Genomics Platform"/>
            <consortium name="The Broad Institute Genome Sequencing Center for Infectious Disease"/>
            <person name="Wu L."/>
            <person name="Ma J."/>
        </authorList>
    </citation>
    <scope>NUCLEOTIDE SEQUENCE [LARGE SCALE GENOMIC DNA]</scope>
    <source>
        <strain evidence="4">JCM 17138</strain>
    </source>
</reference>
<feature type="region of interest" description="Disordered" evidence="1">
    <location>
        <begin position="253"/>
        <end position="274"/>
    </location>
</feature>
<sequence length="274" mass="27488">MEMLLFRVALAPSVVLLASVLARRLGPRLGGQLLGAPTTTGPFLVLMCLTSGHRVAAGAALGAVTGQLVVVCFALAYGQFAPRVRPRQALGAALVASGAAAALGIAVDDAWLTAALAGAAIVAGLWTWPEPGAAPRAPRREGGWELPIRMAVSAAAVTVALAASQTLGPTLGGMLSSLPVLLAVMAPGLHRSTGPRAAVELTHGALTAAAGSTVFLMVLAAALGPFGAPAAFLLAIAGMVLTNGLLRVALAGRGTDGSRQPSPTQRLPVTRRTR</sequence>
<feature type="transmembrane region" description="Helical" evidence="2">
    <location>
        <begin position="89"/>
        <end position="105"/>
    </location>
</feature>
<name>A0ABP7JBR5_9ACTN</name>
<organism evidence="3 4">
    <name type="scientific">Streptomyces coacervatus</name>
    <dbReference type="NCBI Taxonomy" id="647381"/>
    <lineage>
        <taxon>Bacteria</taxon>
        <taxon>Bacillati</taxon>
        <taxon>Actinomycetota</taxon>
        <taxon>Actinomycetes</taxon>
        <taxon>Kitasatosporales</taxon>
        <taxon>Streptomycetaceae</taxon>
        <taxon>Streptomyces</taxon>
    </lineage>
</organism>
<protein>
    <recommendedName>
        <fullName evidence="5">Integral membrane protein</fullName>
    </recommendedName>
</protein>
<feature type="transmembrane region" description="Helical" evidence="2">
    <location>
        <begin position="230"/>
        <end position="250"/>
    </location>
</feature>
<dbReference type="EMBL" id="BAABDE010000038">
    <property type="protein sequence ID" value="GAA3839670.1"/>
    <property type="molecule type" value="Genomic_DNA"/>
</dbReference>
<keyword evidence="2" id="KW-1133">Transmembrane helix</keyword>
<feature type="transmembrane region" description="Helical" evidence="2">
    <location>
        <begin position="171"/>
        <end position="189"/>
    </location>
</feature>
<keyword evidence="2" id="KW-0812">Transmembrane</keyword>
<feature type="transmembrane region" description="Helical" evidence="2">
    <location>
        <begin position="55"/>
        <end position="77"/>
    </location>
</feature>